<sequence length="132" mass="15374">MMTSDFRFLLSDLWFLLSEPHTWITLLDYTLGAIFILQFSTAAAVFLGANLVVYSYDLAYAQHPEAMWEKIIILILNLCFWFPVYLYKRVSPYPFLIRKLLYAVFTVVGAAVYGIIWMALHYLLKLLLLGHL</sequence>
<accession>A0AA89NKK1</accession>
<dbReference type="AlphaFoldDB" id="A0AA89NKK1"/>
<name>A0AA89NKK1_9BACL</name>
<keyword evidence="3" id="KW-1185">Reference proteome</keyword>
<feature type="transmembrane region" description="Helical" evidence="1">
    <location>
        <begin position="71"/>
        <end position="88"/>
    </location>
</feature>
<proteinExistence type="predicted"/>
<keyword evidence="1" id="KW-1133">Transmembrane helix</keyword>
<evidence type="ECO:0000313" key="2">
    <source>
        <dbReference type="EMBL" id="MBB3869375.1"/>
    </source>
</evidence>
<keyword evidence="1" id="KW-0812">Transmembrane</keyword>
<feature type="transmembrane region" description="Helical" evidence="1">
    <location>
        <begin position="100"/>
        <end position="124"/>
    </location>
</feature>
<evidence type="ECO:0000313" key="3">
    <source>
        <dbReference type="Proteomes" id="UP000613002"/>
    </source>
</evidence>
<dbReference type="Proteomes" id="UP000613002">
    <property type="component" value="Unassembled WGS sequence"/>
</dbReference>
<reference evidence="2 3" key="1">
    <citation type="submission" date="2020-08" db="EMBL/GenBank/DDBJ databases">
        <title>Genomic Encyclopedia of Type Strains, Phase IV (KMG-IV): sequencing the most valuable type-strain genomes for metagenomic binning, comparative biology and taxonomic classification.</title>
        <authorList>
            <person name="Goeker M."/>
        </authorList>
    </citation>
    <scope>NUCLEOTIDE SEQUENCE [LARGE SCALE GENOMIC DNA]</scope>
    <source>
        <strain evidence="2 3">DSM 14590</strain>
    </source>
</reference>
<organism evidence="2 3">
    <name type="scientific">Parageobacillus toebii NBRC 107807</name>
    <dbReference type="NCBI Taxonomy" id="1223503"/>
    <lineage>
        <taxon>Bacteria</taxon>
        <taxon>Bacillati</taxon>
        <taxon>Bacillota</taxon>
        <taxon>Bacilli</taxon>
        <taxon>Bacillales</taxon>
        <taxon>Anoxybacillaceae</taxon>
        <taxon>Parageobacillus</taxon>
    </lineage>
</organism>
<dbReference type="EMBL" id="JACICZ010000008">
    <property type="protein sequence ID" value="MBB3869375.1"/>
    <property type="molecule type" value="Genomic_DNA"/>
</dbReference>
<evidence type="ECO:0000256" key="1">
    <source>
        <dbReference type="SAM" id="Phobius"/>
    </source>
</evidence>
<feature type="transmembrane region" description="Helical" evidence="1">
    <location>
        <begin position="26"/>
        <end position="51"/>
    </location>
</feature>
<keyword evidence="1" id="KW-0472">Membrane</keyword>
<protein>
    <submittedName>
        <fullName evidence="2">Uncharacterized protein</fullName>
    </submittedName>
</protein>
<comment type="caution">
    <text evidence="2">The sequence shown here is derived from an EMBL/GenBank/DDBJ whole genome shotgun (WGS) entry which is preliminary data.</text>
</comment>
<gene>
    <name evidence="2" type="ORF">HNR78_002268</name>
</gene>